<proteinExistence type="predicted"/>
<evidence type="ECO:0008006" key="3">
    <source>
        <dbReference type="Google" id="ProtNLM"/>
    </source>
</evidence>
<dbReference type="AlphaFoldDB" id="A0A2T7P7D4"/>
<dbReference type="Gene3D" id="6.10.250.1400">
    <property type="match status" value="1"/>
</dbReference>
<dbReference type="EMBL" id="PZQS01000006">
    <property type="protein sequence ID" value="PVD29306.1"/>
    <property type="molecule type" value="Genomic_DNA"/>
</dbReference>
<sequence>MALRSIPSAEAFFGILTAILSHRPYSAPVPSGSHFQIRILLLIQKAKETSRYDSEGGMSTLASSNQSSTRFFSALRHLARDVDDGMRKLQQRFEPGGQSTTDGQGQHVTGMKLTLEWKKEIEALMKSGHEVLRDMKDKSKQFETSLQIIQELIDIQQTQTVQIQSYLQQYGYLLPTAPQQSNEMSPRLEDFGISSYTLSMLSHPKVAELQQDFKVSTGFSQRSQNQGANVKHDFIPTPFQNKGLMVTPSLFPDCNNSIYDSPVPPVLHTPGIKQIPSMKEFISESKVKQKINADFWSVQEECLSPVPPVLMTPGIEQIPSIKETVEQQKASSSSHKSKVARQLRLEMDDPVPPILHTPGIKQITQGNNNMDKPVTSSIRYLTSKVNNFYEDDLEMPKSPQLTYSLKDLEEMTMSFKNTSLTDTFTHTSVMVDDGKSHLTDYKSLPTYEKSCKAEAPNRQSNMILPSMPDLQSSRFLLEPPQEPVFARSVIDHNDLPPEPEFRSFQVNGNQLEHHFPGILSTNPEMYMHENSKRHLEEDKMAIMTDNRPVYATVASTQKCDQKKRGPRSVAERSRFGFRPDCGKMLNQTGCRNYEAQNKENRGGDAAGYIKLKEEGMIFDSVRKTSHSKLTSSDSNKENLENRYSLPTKPLFGTERFTMLTTVQKTIRP</sequence>
<evidence type="ECO:0000313" key="2">
    <source>
        <dbReference type="Proteomes" id="UP000245119"/>
    </source>
</evidence>
<dbReference type="Proteomes" id="UP000245119">
    <property type="component" value="Linkage Group LG6"/>
</dbReference>
<accession>A0A2T7P7D4</accession>
<protein>
    <recommendedName>
        <fullName evidence="3">Spindle and kinetochore-associated protein 3</fullName>
    </recommendedName>
</protein>
<keyword evidence="2" id="KW-1185">Reference proteome</keyword>
<comment type="caution">
    <text evidence="1">The sequence shown here is derived from an EMBL/GenBank/DDBJ whole genome shotgun (WGS) entry which is preliminary data.</text>
</comment>
<organism evidence="1 2">
    <name type="scientific">Pomacea canaliculata</name>
    <name type="common">Golden apple snail</name>
    <dbReference type="NCBI Taxonomy" id="400727"/>
    <lineage>
        <taxon>Eukaryota</taxon>
        <taxon>Metazoa</taxon>
        <taxon>Spiralia</taxon>
        <taxon>Lophotrochozoa</taxon>
        <taxon>Mollusca</taxon>
        <taxon>Gastropoda</taxon>
        <taxon>Caenogastropoda</taxon>
        <taxon>Architaenioglossa</taxon>
        <taxon>Ampullarioidea</taxon>
        <taxon>Ampullariidae</taxon>
        <taxon>Pomacea</taxon>
    </lineage>
</organism>
<evidence type="ECO:0000313" key="1">
    <source>
        <dbReference type="EMBL" id="PVD29306.1"/>
    </source>
</evidence>
<name>A0A2T7P7D4_POMCA</name>
<gene>
    <name evidence="1" type="ORF">C0Q70_11903</name>
</gene>
<reference evidence="1 2" key="1">
    <citation type="submission" date="2018-04" db="EMBL/GenBank/DDBJ databases">
        <title>The genome of golden apple snail Pomacea canaliculata provides insight into stress tolerance and invasive adaptation.</title>
        <authorList>
            <person name="Liu C."/>
            <person name="Liu B."/>
            <person name="Ren Y."/>
            <person name="Zhang Y."/>
            <person name="Wang H."/>
            <person name="Li S."/>
            <person name="Jiang F."/>
            <person name="Yin L."/>
            <person name="Zhang G."/>
            <person name="Qian W."/>
            <person name="Fan W."/>
        </authorList>
    </citation>
    <scope>NUCLEOTIDE SEQUENCE [LARGE SCALE GENOMIC DNA]</scope>
    <source>
        <strain evidence="1">SZHN2017</strain>
        <tissue evidence="1">Muscle</tissue>
    </source>
</reference>